<evidence type="ECO:0000256" key="4">
    <source>
        <dbReference type="ARBA" id="ARBA00022970"/>
    </source>
</evidence>
<dbReference type="EMBL" id="VDLY02000003">
    <property type="protein sequence ID" value="KAB8168751.1"/>
    <property type="molecule type" value="Genomic_DNA"/>
</dbReference>
<dbReference type="Pfam" id="PF13458">
    <property type="entry name" value="Peripla_BP_6"/>
    <property type="match status" value="1"/>
</dbReference>
<dbReference type="CDD" id="cd06342">
    <property type="entry name" value="PBP1_ABC_LIVBP-like"/>
    <property type="match status" value="1"/>
</dbReference>
<dbReference type="PANTHER" id="PTHR47151">
    <property type="entry name" value="LEU/ILE/VAL-BINDING ABC TRANSPORTER SUBUNIT"/>
    <property type="match status" value="1"/>
</dbReference>
<comment type="similarity">
    <text evidence="1">Belongs to the leucine-binding protein family.</text>
</comment>
<organism evidence="7 8">
    <name type="scientific">Streptomyces mimosae</name>
    <dbReference type="NCBI Taxonomy" id="2586635"/>
    <lineage>
        <taxon>Bacteria</taxon>
        <taxon>Bacillati</taxon>
        <taxon>Actinomycetota</taxon>
        <taxon>Actinomycetes</taxon>
        <taxon>Kitasatosporales</taxon>
        <taxon>Streptomycetaceae</taxon>
        <taxon>Streptomyces</taxon>
    </lineage>
</organism>
<dbReference type="InterPro" id="IPR028081">
    <property type="entry name" value="Leu-bd"/>
</dbReference>
<dbReference type="PRINTS" id="PR00337">
    <property type="entry name" value="LEUILEVALBP"/>
</dbReference>
<accession>A0A5N6AJ61</accession>
<dbReference type="InterPro" id="IPR000709">
    <property type="entry name" value="Leu_Ile_Val-bd"/>
</dbReference>
<name>A0A5N6AJ61_9ACTN</name>
<reference evidence="7" key="1">
    <citation type="submission" date="2019-10" db="EMBL/GenBank/DDBJ databases">
        <title>Nonomuraea sp. nov., isolated from Phyllanthus amarus.</title>
        <authorList>
            <person name="Klykleung N."/>
            <person name="Tanasupawat S."/>
        </authorList>
    </citation>
    <scope>NUCLEOTIDE SEQUENCE [LARGE SCALE GENOMIC DNA]</scope>
    <source>
        <strain evidence="7">3MP-10</strain>
    </source>
</reference>
<evidence type="ECO:0000313" key="8">
    <source>
        <dbReference type="Proteomes" id="UP000314251"/>
    </source>
</evidence>
<dbReference type="OrthoDB" id="9772589at2"/>
<dbReference type="AlphaFoldDB" id="A0A5N6AJ61"/>
<gene>
    <name evidence="7" type="ORF">FH607_005865</name>
</gene>
<dbReference type="PROSITE" id="PS51257">
    <property type="entry name" value="PROKAR_LIPOPROTEIN"/>
    <property type="match status" value="1"/>
</dbReference>
<evidence type="ECO:0000313" key="7">
    <source>
        <dbReference type="EMBL" id="KAB8168751.1"/>
    </source>
</evidence>
<dbReference type="InterPro" id="IPR028082">
    <property type="entry name" value="Peripla_BP_I"/>
</dbReference>
<dbReference type="GO" id="GO:0006865">
    <property type="term" value="P:amino acid transport"/>
    <property type="evidence" value="ECO:0007669"/>
    <property type="project" value="UniProtKB-KW"/>
</dbReference>
<keyword evidence="8" id="KW-1185">Reference proteome</keyword>
<dbReference type="Proteomes" id="UP000314251">
    <property type="component" value="Unassembled WGS sequence"/>
</dbReference>
<evidence type="ECO:0000256" key="5">
    <source>
        <dbReference type="SAM" id="SignalP"/>
    </source>
</evidence>
<keyword evidence="3 5" id="KW-0732">Signal</keyword>
<keyword evidence="4" id="KW-0029">Amino-acid transport</keyword>
<evidence type="ECO:0000259" key="6">
    <source>
        <dbReference type="Pfam" id="PF13458"/>
    </source>
</evidence>
<feature type="domain" description="Leucine-binding protein" evidence="6">
    <location>
        <begin position="36"/>
        <end position="373"/>
    </location>
</feature>
<proteinExistence type="inferred from homology"/>
<dbReference type="Gene3D" id="3.40.50.2300">
    <property type="match status" value="2"/>
</dbReference>
<dbReference type="SUPFAM" id="SSF53822">
    <property type="entry name" value="Periplasmic binding protein-like I"/>
    <property type="match status" value="1"/>
</dbReference>
<feature type="chain" id="PRO_5024365489" evidence="5">
    <location>
        <begin position="25"/>
        <end position="388"/>
    </location>
</feature>
<feature type="signal peptide" evidence="5">
    <location>
        <begin position="1"/>
        <end position="24"/>
    </location>
</feature>
<evidence type="ECO:0000256" key="1">
    <source>
        <dbReference type="ARBA" id="ARBA00010062"/>
    </source>
</evidence>
<dbReference type="PANTHER" id="PTHR47151:SF2">
    <property type="entry name" value="AMINO ACID BINDING PROTEIN"/>
    <property type="match status" value="1"/>
</dbReference>
<sequence length="388" mass="40282">MLNKSIVRLAIPVAAGALLLTACSDDGDGGGGGGDTYKIAYQGPLSGQNVALGENMENGVQLAIKEANESGEYDFTIEYVPADDQGAEGQATSAAQSAIDDQDVMAVVGPAFSGPTFVAAPLYGQAGLATVSSSATNPTITEEGFPTFLRAVPNDNAQGGAMARFLAEQDGVESVMVIDDVTPYGEGLADVAMAELEAAGLQAQQESVPADTVDYGSAARTVTSANVDALIYAGYYEALGPFATRLAEAGFEGIGISGDGSNDDEFINLAGDASEGWYLTCPCTDATAEEATQDFADRYQEEYGEAPGTYSAESYDVANMIIQTIAGLDGDVNRQAVYEALASGEYEGLTKTFSFTDTGEFENESIFLYQVEEGVRGYVGNVDELVGG</sequence>
<evidence type="ECO:0000256" key="2">
    <source>
        <dbReference type="ARBA" id="ARBA00022448"/>
    </source>
</evidence>
<protein>
    <submittedName>
        <fullName evidence="7">ABC transporter substrate-binding protein</fullName>
    </submittedName>
</protein>
<comment type="caution">
    <text evidence="7">The sequence shown here is derived from an EMBL/GenBank/DDBJ whole genome shotgun (WGS) entry which is preliminary data.</text>
</comment>
<evidence type="ECO:0000256" key="3">
    <source>
        <dbReference type="ARBA" id="ARBA00022729"/>
    </source>
</evidence>
<keyword evidence="2" id="KW-0813">Transport</keyword>